<name>A0A0J7ZFP5_STRVR</name>
<accession>A0A0J7ZFP5</accession>
<sequence length="74" mass="8111">MPKKPKSPQLYTIHEYRPPQPTLWQRHRTKVVIAGAVVGLIFVLPHVNDTGSDHAQLGPGTSTSAETHSCTQTP</sequence>
<comment type="caution">
    <text evidence="2">The sequence shown here is derived from an EMBL/GenBank/DDBJ whole genome shotgun (WGS) entry which is preliminary data.</text>
</comment>
<dbReference type="RefSeq" id="WP_048581698.1">
    <property type="nucleotide sequence ID" value="NZ_LFNT01000014.1"/>
</dbReference>
<evidence type="ECO:0000313" key="3">
    <source>
        <dbReference type="Proteomes" id="UP000037432"/>
    </source>
</evidence>
<reference evidence="2 3" key="1">
    <citation type="submission" date="2015-06" db="EMBL/GenBank/DDBJ databases">
        <authorList>
            <person name="Ju K.-S."/>
            <person name="Doroghazi J.R."/>
            <person name="Metcalf W.W."/>
        </authorList>
    </citation>
    <scope>NUCLEOTIDE SEQUENCE [LARGE SCALE GENOMIC DNA]</scope>
    <source>
        <strain evidence="2 3">NRRL 3414</strain>
    </source>
</reference>
<dbReference type="EMBL" id="LFNT01000014">
    <property type="protein sequence ID" value="KMS74222.1"/>
    <property type="molecule type" value="Genomic_DNA"/>
</dbReference>
<evidence type="ECO:0000256" key="1">
    <source>
        <dbReference type="SAM" id="MobiDB-lite"/>
    </source>
</evidence>
<dbReference type="AlphaFoldDB" id="A0A0J7ZFP5"/>
<evidence type="ECO:0000313" key="2">
    <source>
        <dbReference type="EMBL" id="KMS74222.1"/>
    </source>
</evidence>
<protein>
    <submittedName>
        <fullName evidence="2">Uncharacterized protein</fullName>
    </submittedName>
</protein>
<feature type="compositionally biased region" description="Polar residues" evidence="1">
    <location>
        <begin position="59"/>
        <end position="74"/>
    </location>
</feature>
<dbReference type="PATRIC" id="fig|1938.3.peg.8582"/>
<dbReference type="Proteomes" id="UP000037432">
    <property type="component" value="Unassembled WGS sequence"/>
</dbReference>
<proteinExistence type="predicted"/>
<feature type="region of interest" description="Disordered" evidence="1">
    <location>
        <begin position="49"/>
        <end position="74"/>
    </location>
</feature>
<gene>
    <name evidence="2" type="ORF">ACM01_14995</name>
</gene>
<organism evidence="2 3">
    <name type="scientific">Streptomyces viridochromogenes</name>
    <dbReference type="NCBI Taxonomy" id="1938"/>
    <lineage>
        <taxon>Bacteria</taxon>
        <taxon>Bacillati</taxon>
        <taxon>Actinomycetota</taxon>
        <taxon>Actinomycetes</taxon>
        <taxon>Kitasatosporales</taxon>
        <taxon>Streptomycetaceae</taxon>
        <taxon>Streptomyces</taxon>
    </lineage>
</organism>